<evidence type="ECO:0000256" key="1">
    <source>
        <dbReference type="ARBA" id="ARBA00009023"/>
    </source>
</evidence>
<dbReference type="Proteomes" id="UP000035996">
    <property type="component" value="Unassembled WGS sequence"/>
</dbReference>
<comment type="caution">
    <text evidence="4">The sequence shown here is derived from an EMBL/GenBank/DDBJ whole genome shotgun (WGS) entry which is preliminary data.</text>
</comment>
<dbReference type="Pfam" id="PF03480">
    <property type="entry name" value="DctP"/>
    <property type="match status" value="1"/>
</dbReference>
<dbReference type="RefSeq" id="WP_048312121.1">
    <property type="nucleotide sequence ID" value="NZ_CP119526.1"/>
</dbReference>
<evidence type="ECO:0000256" key="3">
    <source>
        <dbReference type="ARBA" id="ARBA00022729"/>
    </source>
</evidence>
<dbReference type="PATRIC" id="fig|157733.3.peg.1150"/>
<dbReference type="GeneID" id="301327412"/>
<gene>
    <name evidence="4" type="ORF">AB986_15375</name>
</gene>
<evidence type="ECO:0000256" key="2">
    <source>
        <dbReference type="ARBA" id="ARBA00022448"/>
    </source>
</evidence>
<organism evidence="4 5">
    <name type="scientific">Guptibacillus hwajinpoensis</name>
    <dbReference type="NCBI Taxonomy" id="208199"/>
    <lineage>
        <taxon>Bacteria</taxon>
        <taxon>Bacillati</taxon>
        <taxon>Bacillota</taxon>
        <taxon>Bacilli</taxon>
        <taxon>Bacillales</taxon>
        <taxon>Guptibacillaceae</taxon>
        <taxon>Guptibacillus</taxon>
    </lineage>
</organism>
<dbReference type="PROSITE" id="PS51257">
    <property type="entry name" value="PROKAR_LIPOPROTEIN"/>
    <property type="match status" value="1"/>
</dbReference>
<sequence length="340" mass="38258">MKNYLSSLFLLLVAFSLTACGSEGSSSSADEVKTIKVGHGASESYHMNRAWLKFEEVLEEEGDFEVEIYPSSQFGNDAEMIENVKTGDLTIATPPSSFLTDEAPSMALIELPYVFPTREAALSTLSGEWGQAQLTELEDDGLYGMGYLENGLRHITNSKLPIRKPEDLNGLKLRTMEVPAHVYLWNDLGATAEGAPFAELYNNLSTGRFDGQENPVAHIYSQKFYEVQSYLSLTGHVYTTYVPVMNIDFWNSLDEEEQQKIDSAYQAAQEYQLQLIADEESEQLKEIKNNTEFPTEVIELNDSEKQAFIKAAQPTLDHYRDELGSEEFDKFIESIKNSTK</sequence>
<dbReference type="InterPro" id="IPR018389">
    <property type="entry name" value="DctP_fam"/>
</dbReference>
<accession>A0A0J6CYX3</accession>
<dbReference type="NCBIfam" id="TIGR00787">
    <property type="entry name" value="dctP"/>
    <property type="match status" value="1"/>
</dbReference>
<comment type="similarity">
    <text evidence="1">Belongs to the bacterial solute-binding protein 7 family.</text>
</comment>
<keyword evidence="2" id="KW-0813">Transport</keyword>
<dbReference type="EMBL" id="LELK01000004">
    <property type="protein sequence ID" value="KMM37244.1"/>
    <property type="molecule type" value="Genomic_DNA"/>
</dbReference>
<dbReference type="Gene3D" id="3.40.190.170">
    <property type="entry name" value="Bacterial extracellular solute-binding protein, family 7"/>
    <property type="match status" value="1"/>
</dbReference>
<dbReference type="OrthoDB" id="9776801at2"/>
<evidence type="ECO:0000313" key="4">
    <source>
        <dbReference type="EMBL" id="KMM37244.1"/>
    </source>
</evidence>
<dbReference type="STRING" id="157733.AB986_15375"/>
<evidence type="ECO:0000313" key="5">
    <source>
        <dbReference type="Proteomes" id="UP000035996"/>
    </source>
</evidence>
<dbReference type="PIRSF" id="PIRSF006470">
    <property type="entry name" value="DctB"/>
    <property type="match status" value="1"/>
</dbReference>
<reference evidence="4" key="1">
    <citation type="submission" date="2015-06" db="EMBL/GenBank/DDBJ databases">
        <authorList>
            <person name="Liu B."/>
            <person name="Wang J."/>
            <person name="Zhu Y."/>
            <person name="Liu G."/>
            <person name="Chen Q."/>
            <person name="Zheng C."/>
            <person name="Che J."/>
            <person name="Ge C."/>
            <person name="Shi H."/>
            <person name="Pan Z."/>
            <person name="Liu X."/>
        </authorList>
    </citation>
    <scope>NUCLEOTIDE SEQUENCE [LARGE SCALE GENOMIC DNA]</scope>
    <source>
        <strain evidence="4">DSM 16346</strain>
    </source>
</reference>
<dbReference type="PANTHER" id="PTHR33376:SF7">
    <property type="entry name" value="C4-DICARBOXYLATE-BINDING PROTEIN DCTB"/>
    <property type="match status" value="1"/>
</dbReference>
<proteinExistence type="inferred from homology"/>
<dbReference type="GO" id="GO:0030288">
    <property type="term" value="C:outer membrane-bounded periplasmic space"/>
    <property type="evidence" value="ECO:0007669"/>
    <property type="project" value="InterPro"/>
</dbReference>
<name>A0A0J6CYX3_9BACL</name>
<keyword evidence="3" id="KW-0732">Signal</keyword>
<dbReference type="AlphaFoldDB" id="A0A0J6CYX3"/>
<dbReference type="InterPro" id="IPR004682">
    <property type="entry name" value="TRAP_DctP"/>
</dbReference>
<keyword evidence="5" id="KW-1185">Reference proteome</keyword>
<dbReference type="NCBIfam" id="NF037995">
    <property type="entry name" value="TRAP_S1"/>
    <property type="match status" value="1"/>
</dbReference>
<dbReference type="CDD" id="cd13603">
    <property type="entry name" value="PBP2_TRAP_Siap_TeaA_like"/>
    <property type="match status" value="1"/>
</dbReference>
<dbReference type="PANTHER" id="PTHR33376">
    <property type="match status" value="1"/>
</dbReference>
<dbReference type="InterPro" id="IPR038404">
    <property type="entry name" value="TRAP_DctP_sf"/>
</dbReference>
<protein>
    <submittedName>
        <fullName evidence="4">Uncharacterized protein</fullName>
    </submittedName>
</protein>
<dbReference type="GO" id="GO:0055085">
    <property type="term" value="P:transmembrane transport"/>
    <property type="evidence" value="ECO:0007669"/>
    <property type="project" value="InterPro"/>
</dbReference>